<evidence type="ECO:0000256" key="5">
    <source>
        <dbReference type="ARBA" id="ARBA00022763"/>
    </source>
</evidence>
<keyword evidence="5 9" id="KW-0227">DNA damage</keyword>
<keyword evidence="4" id="KW-0547">Nucleotide-binding</keyword>
<dbReference type="AlphaFoldDB" id="A0A1U7NI69"/>
<evidence type="ECO:0000256" key="9">
    <source>
        <dbReference type="PIRNR" id="PIRNR003128"/>
    </source>
</evidence>
<dbReference type="Proteomes" id="UP000186341">
    <property type="component" value="Unassembled WGS sequence"/>
</dbReference>
<evidence type="ECO:0000256" key="2">
    <source>
        <dbReference type="ARBA" id="ARBA00009441"/>
    </source>
</evidence>
<dbReference type="EMBL" id="MPJW01000070">
    <property type="protein sequence ID" value="OLU41954.1"/>
    <property type="molecule type" value="Genomic_DNA"/>
</dbReference>
<evidence type="ECO:0000256" key="3">
    <source>
        <dbReference type="ARBA" id="ARBA00021315"/>
    </source>
</evidence>
<evidence type="ECO:0000313" key="13">
    <source>
        <dbReference type="Proteomes" id="UP000186341"/>
    </source>
</evidence>
<reference evidence="12 13" key="1">
    <citation type="submission" date="2016-11" db="EMBL/GenBank/DDBJ databases">
        <title>Description of two novel members of the family Erysipelotrichaceae: Ileibacterium lipovorans gen. nov., sp. nov. and Dubosiella newyorkensis, gen. nov., sp. nov.</title>
        <authorList>
            <person name="Cox L.M."/>
            <person name="Sohn J."/>
            <person name="Tyrrell K.L."/>
            <person name="Citron D.M."/>
            <person name="Lawson P.A."/>
            <person name="Patel N.B."/>
            <person name="Iizumi T."/>
            <person name="Perez-Perez G.I."/>
            <person name="Goldstein E.J."/>
            <person name="Blaser M.J."/>
        </authorList>
    </citation>
    <scope>NUCLEOTIDE SEQUENCE [LARGE SCALE GENOMIC DNA]</scope>
    <source>
        <strain evidence="12 13">NYU-BL-A3</strain>
    </source>
</reference>
<keyword evidence="13" id="KW-1185">Reference proteome</keyword>
<dbReference type="InterPro" id="IPR027417">
    <property type="entry name" value="P-loop_NTPase"/>
</dbReference>
<gene>
    <name evidence="12" type="ORF">BO222_02380</name>
</gene>
<dbReference type="CDD" id="cd03241">
    <property type="entry name" value="ABC_RecN"/>
    <property type="match status" value="1"/>
</dbReference>
<dbReference type="Gene3D" id="3.40.50.300">
    <property type="entry name" value="P-loop containing nucleotide triphosphate hydrolases"/>
    <property type="match status" value="2"/>
</dbReference>
<dbReference type="SUPFAM" id="SSF52540">
    <property type="entry name" value="P-loop containing nucleoside triphosphate hydrolases"/>
    <property type="match status" value="1"/>
</dbReference>
<feature type="coiled-coil region" evidence="10">
    <location>
        <begin position="268"/>
        <end position="295"/>
    </location>
</feature>
<keyword evidence="6" id="KW-0067">ATP-binding</keyword>
<dbReference type="PIRSF" id="PIRSF003128">
    <property type="entry name" value="RecN"/>
    <property type="match status" value="1"/>
</dbReference>
<organism evidence="12 13">
    <name type="scientific">Ileibacterium valens</name>
    <dbReference type="NCBI Taxonomy" id="1862668"/>
    <lineage>
        <taxon>Bacteria</taxon>
        <taxon>Bacillati</taxon>
        <taxon>Bacillota</taxon>
        <taxon>Erysipelotrichia</taxon>
        <taxon>Erysipelotrichales</taxon>
        <taxon>Erysipelotrichaceae</taxon>
        <taxon>Ileibacterium</taxon>
    </lineage>
</organism>
<sequence>MIEQLSVRDYILFDSANINFKNGMSVITGETGAGKSLLIDAIGYLSGERLQGDVVRSGREKAVLSMVLSDPSKEVISLLEENGFEVDDEIIITRIITPNKKSRMQINLQPATNALVKKVTSMMIDVHSQMDTITLMNPEVQMGLLDQYAKTGTQKEKVEQAYKAYSSVSAELKKLQTETFSDEELDFITEQLNEITNMNIRDGELEELQEKIEDASGASKAREDFSSALYLIRKDNGISDQLYTAARTLKRSSRTEFGEKLSDLYYAIQDVSEEISDAQDSLAAMEEDLDAMQEREYQIKKLYRKYGGDYEGVMAAAEKLNEKVDRILHRQDLFDKLEKEKKESLKTYQKEAKILSKMRQDQFSSLKKRIEEHAHDLMLENCVFEINRKEKAPAKDGIDEIEFLVSMNPGQPLTPLRQSASGGELSRLMLALKVVFQADNGIGTLVFDEIDTGVSGKVALAMGSKMHTLAENYQVLCITHLASVAVWADEHYRVAKSANQQSTKTEVEVLDDETHFEELAIMSNGAASPSAIDSMKELAREVRVNG</sequence>
<evidence type="ECO:0000256" key="10">
    <source>
        <dbReference type="SAM" id="Coils"/>
    </source>
</evidence>
<dbReference type="GO" id="GO:0006281">
    <property type="term" value="P:DNA repair"/>
    <property type="evidence" value="ECO:0007669"/>
    <property type="project" value="UniProtKB-KW"/>
</dbReference>
<feature type="domain" description="RecF/RecN/SMC N-terminal" evidence="11">
    <location>
        <begin position="2"/>
        <end position="502"/>
    </location>
</feature>
<dbReference type="GO" id="GO:0005524">
    <property type="term" value="F:ATP binding"/>
    <property type="evidence" value="ECO:0007669"/>
    <property type="project" value="UniProtKB-KW"/>
</dbReference>
<dbReference type="PANTHER" id="PTHR11059">
    <property type="entry name" value="DNA REPAIR PROTEIN RECN"/>
    <property type="match status" value="1"/>
</dbReference>
<dbReference type="GeneID" id="82202084"/>
<evidence type="ECO:0000259" key="11">
    <source>
        <dbReference type="Pfam" id="PF02463"/>
    </source>
</evidence>
<dbReference type="NCBIfam" id="TIGR00634">
    <property type="entry name" value="recN"/>
    <property type="match status" value="1"/>
</dbReference>
<dbReference type="PANTHER" id="PTHR11059:SF0">
    <property type="entry name" value="DNA REPAIR PROTEIN RECN"/>
    <property type="match status" value="1"/>
</dbReference>
<comment type="similarity">
    <text evidence="2 9">Belongs to the RecN family.</text>
</comment>
<name>A0A1U7NI69_9FIRM</name>
<evidence type="ECO:0000256" key="4">
    <source>
        <dbReference type="ARBA" id="ARBA00022741"/>
    </source>
</evidence>
<accession>A0A1U7NI69</accession>
<dbReference type="GO" id="GO:0006310">
    <property type="term" value="P:DNA recombination"/>
    <property type="evidence" value="ECO:0007669"/>
    <property type="project" value="InterPro"/>
</dbReference>
<dbReference type="InterPro" id="IPR004604">
    <property type="entry name" value="DNA_recomb/repair_RecN"/>
</dbReference>
<comment type="caution">
    <text evidence="12">The sequence shown here is derived from an EMBL/GenBank/DDBJ whole genome shotgun (WGS) entry which is preliminary data.</text>
</comment>
<keyword evidence="7 9" id="KW-0234">DNA repair</keyword>
<comment type="function">
    <text evidence="1 9">May be involved in recombinational repair of damaged DNA.</text>
</comment>
<dbReference type="RefSeq" id="WP_075818055.1">
    <property type="nucleotide sequence ID" value="NZ_CAPNHH010000020.1"/>
</dbReference>
<dbReference type="Pfam" id="PF02463">
    <property type="entry name" value="SMC_N"/>
    <property type="match status" value="1"/>
</dbReference>
<evidence type="ECO:0000256" key="7">
    <source>
        <dbReference type="ARBA" id="ARBA00023204"/>
    </source>
</evidence>
<dbReference type="GO" id="GO:0009432">
    <property type="term" value="P:SOS response"/>
    <property type="evidence" value="ECO:0007669"/>
    <property type="project" value="TreeGrafter"/>
</dbReference>
<keyword evidence="10" id="KW-0175">Coiled coil</keyword>
<proteinExistence type="inferred from homology"/>
<evidence type="ECO:0000256" key="8">
    <source>
        <dbReference type="ARBA" id="ARBA00033408"/>
    </source>
</evidence>
<dbReference type="OrthoDB" id="9806954at2"/>
<dbReference type="InterPro" id="IPR003395">
    <property type="entry name" value="RecF/RecN/SMC_N"/>
</dbReference>
<dbReference type="GO" id="GO:0043590">
    <property type="term" value="C:bacterial nucleoid"/>
    <property type="evidence" value="ECO:0007669"/>
    <property type="project" value="TreeGrafter"/>
</dbReference>
<evidence type="ECO:0000313" key="12">
    <source>
        <dbReference type="EMBL" id="OLU41954.1"/>
    </source>
</evidence>
<protein>
    <recommendedName>
        <fullName evidence="3 9">DNA repair protein RecN</fullName>
    </recommendedName>
    <alternativeName>
        <fullName evidence="8 9">Recombination protein N</fullName>
    </alternativeName>
</protein>
<evidence type="ECO:0000256" key="1">
    <source>
        <dbReference type="ARBA" id="ARBA00003618"/>
    </source>
</evidence>
<evidence type="ECO:0000256" key="6">
    <source>
        <dbReference type="ARBA" id="ARBA00022840"/>
    </source>
</evidence>